<organism evidence="2 3">
    <name type="scientific">Tianweitania sediminis</name>
    <dbReference type="NCBI Taxonomy" id="1502156"/>
    <lineage>
        <taxon>Bacteria</taxon>
        <taxon>Pseudomonadati</taxon>
        <taxon>Pseudomonadota</taxon>
        <taxon>Alphaproteobacteria</taxon>
        <taxon>Hyphomicrobiales</taxon>
        <taxon>Phyllobacteriaceae</taxon>
        <taxon>Tianweitania</taxon>
    </lineage>
</organism>
<accession>A0A8J7R594</accession>
<dbReference type="EMBL" id="JAGIYY010000011">
    <property type="protein sequence ID" value="MBP0441166.1"/>
    <property type="molecule type" value="Genomic_DNA"/>
</dbReference>
<keyword evidence="3" id="KW-1185">Reference proteome</keyword>
<sequence>MDPVTLAVVRGALEQIADEMDLHLIHAAISPIISETNDCAHGIFDAETGETIAQGRFGLPVFLANMQFTVQNLIEHVRGHGGFQPGDTWILNDPYRCGTHLQDVVLIAPHFVDGELFALLASTGHWMDIGGSVPGGWAPQAQDIHTEGMLIPPVKLYDGGKLNEGLVAMFTTNVRLPSQIEGDLFAMANVFTVGRRGLDALINRYGRETLSACVREMIDRSETQMRSYIEEIPDGTYHYEDFLDNDGIEDKPIKVKLALTVDGSSMHFDFTGSDPAAKGPLNLARSTTQSTCFIALKHIFADVPVNGGAFRPTTFTIPDGSIISAAYPSPVSGYLEPIGRVFDVVIGALAQAIPERTPAPAFGTVGVVTVGGRQPETGSYFVAVFPYPGGYGGHFRGDGLVNGTPPVSMANFMSIEMSEHRYPLQFDEFAIREDSGGAGKYRGGCGTQYRFRARSECVVSALGDRMDHVPFGIAGGKGAAPSRVRLELGGKDVALPMRSKFEKQKLLKEDTLSAASPGGGGFGNPLERDTDAIERDLNLGYISPKSARETYGAVVTETALKSGRKRYKVDRAATDALRARSEQLARAS</sequence>
<dbReference type="AlphaFoldDB" id="A0A8J7R594"/>
<dbReference type="RefSeq" id="WP_209337192.1">
    <property type="nucleotide sequence ID" value="NZ_JAGIYY010000011.1"/>
</dbReference>
<dbReference type="GO" id="GO:0017168">
    <property type="term" value="F:5-oxoprolinase (ATP-hydrolyzing) activity"/>
    <property type="evidence" value="ECO:0007669"/>
    <property type="project" value="TreeGrafter"/>
</dbReference>
<comment type="caution">
    <text evidence="2">The sequence shown here is derived from an EMBL/GenBank/DDBJ whole genome shotgun (WGS) entry which is preliminary data.</text>
</comment>
<proteinExistence type="predicted"/>
<dbReference type="GO" id="GO:0005829">
    <property type="term" value="C:cytosol"/>
    <property type="evidence" value="ECO:0007669"/>
    <property type="project" value="TreeGrafter"/>
</dbReference>
<feature type="domain" description="Hydantoinase B/oxoprolinase" evidence="1">
    <location>
        <begin position="2"/>
        <end position="525"/>
    </location>
</feature>
<reference evidence="2" key="1">
    <citation type="submission" date="2021-03" db="EMBL/GenBank/DDBJ databases">
        <title>Genome sequencing and assembly of Tianweitania sediminis.</title>
        <authorList>
            <person name="Chhetri G."/>
        </authorList>
    </citation>
    <scope>NUCLEOTIDE SEQUENCE</scope>
    <source>
        <strain evidence="2">Z8</strain>
    </source>
</reference>
<dbReference type="Pfam" id="PF02538">
    <property type="entry name" value="Hydantoinase_B"/>
    <property type="match status" value="1"/>
</dbReference>
<dbReference type="InterPro" id="IPR045079">
    <property type="entry name" value="Oxoprolinase-like"/>
</dbReference>
<dbReference type="GO" id="GO:0006749">
    <property type="term" value="P:glutathione metabolic process"/>
    <property type="evidence" value="ECO:0007669"/>
    <property type="project" value="TreeGrafter"/>
</dbReference>
<dbReference type="InterPro" id="IPR003692">
    <property type="entry name" value="Hydantoinase_B"/>
</dbReference>
<name>A0A8J7R594_9HYPH</name>
<protein>
    <submittedName>
        <fullName evidence="2">Hydantoinase B/oxoprolinase family protein</fullName>
    </submittedName>
</protein>
<dbReference type="PANTHER" id="PTHR11365:SF23">
    <property type="entry name" value="HYPOTHETICAL 5-OXOPROLINASE (EUROFUNG)-RELATED"/>
    <property type="match status" value="1"/>
</dbReference>
<gene>
    <name evidence="2" type="ORF">J5Y06_21165</name>
</gene>
<evidence type="ECO:0000259" key="1">
    <source>
        <dbReference type="Pfam" id="PF02538"/>
    </source>
</evidence>
<evidence type="ECO:0000313" key="3">
    <source>
        <dbReference type="Proteomes" id="UP000666240"/>
    </source>
</evidence>
<evidence type="ECO:0000313" key="2">
    <source>
        <dbReference type="EMBL" id="MBP0441166.1"/>
    </source>
</evidence>
<dbReference type="Proteomes" id="UP000666240">
    <property type="component" value="Unassembled WGS sequence"/>
</dbReference>
<dbReference type="PANTHER" id="PTHR11365">
    <property type="entry name" value="5-OXOPROLINASE RELATED"/>
    <property type="match status" value="1"/>
</dbReference>